<dbReference type="EMBL" id="HACG01033896">
    <property type="protein sequence ID" value="CEK80761.1"/>
    <property type="molecule type" value="Transcribed_RNA"/>
</dbReference>
<accession>A0A0B7AL97</accession>
<proteinExistence type="predicted"/>
<reference evidence="1" key="1">
    <citation type="submission" date="2014-12" db="EMBL/GenBank/DDBJ databases">
        <title>Insight into the proteome of Arion vulgaris.</title>
        <authorList>
            <person name="Aradska J."/>
            <person name="Bulat T."/>
            <person name="Smidak R."/>
            <person name="Sarate P."/>
            <person name="Gangsoo J."/>
            <person name="Sialana F."/>
            <person name="Bilban M."/>
            <person name="Lubec G."/>
        </authorList>
    </citation>
    <scope>NUCLEOTIDE SEQUENCE</scope>
    <source>
        <tissue evidence="1">Skin</tissue>
    </source>
</reference>
<organism evidence="1">
    <name type="scientific">Arion vulgaris</name>
    <dbReference type="NCBI Taxonomy" id="1028688"/>
    <lineage>
        <taxon>Eukaryota</taxon>
        <taxon>Metazoa</taxon>
        <taxon>Spiralia</taxon>
        <taxon>Lophotrochozoa</taxon>
        <taxon>Mollusca</taxon>
        <taxon>Gastropoda</taxon>
        <taxon>Heterobranchia</taxon>
        <taxon>Euthyneura</taxon>
        <taxon>Panpulmonata</taxon>
        <taxon>Eupulmonata</taxon>
        <taxon>Stylommatophora</taxon>
        <taxon>Helicina</taxon>
        <taxon>Arionoidea</taxon>
        <taxon>Arionidae</taxon>
        <taxon>Arion</taxon>
    </lineage>
</organism>
<dbReference type="AlphaFoldDB" id="A0A0B7AL97"/>
<evidence type="ECO:0000313" key="1">
    <source>
        <dbReference type="EMBL" id="CEK80761.1"/>
    </source>
</evidence>
<protein>
    <submittedName>
        <fullName evidence="1">Uncharacterized protein</fullName>
    </submittedName>
</protein>
<name>A0A0B7AL97_9EUPU</name>
<sequence length="68" mass="7522">MNSLSRFISQCLSTSSTIIEITPACCKHLLCQINGHEELISSGWPINLYKTLDQSQRVSQADLLLLAS</sequence>
<gene>
    <name evidence="1" type="primary">ORF122560</name>
</gene>